<evidence type="ECO:0000256" key="7">
    <source>
        <dbReference type="ARBA" id="ARBA00022898"/>
    </source>
</evidence>
<dbReference type="Proteomes" id="UP000427906">
    <property type="component" value="Chromosome"/>
</dbReference>
<keyword evidence="8" id="KW-0408">Iron</keyword>
<evidence type="ECO:0000256" key="8">
    <source>
        <dbReference type="ARBA" id="ARBA00023004"/>
    </source>
</evidence>
<dbReference type="PANTHER" id="PTHR30538:SF0">
    <property type="entry name" value="L-LYSINE 2,3-AMINOMUTASE AQ_1632-RELATED"/>
    <property type="match status" value="1"/>
</dbReference>
<comment type="cofactor">
    <cofactor evidence="1">
        <name>pyridoxal 5'-phosphate</name>
        <dbReference type="ChEBI" id="CHEBI:597326"/>
    </cofactor>
</comment>
<dbReference type="InterPro" id="IPR058240">
    <property type="entry name" value="rSAM_sf"/>
</dbReference>
<dbReference type="InterPro" id="IPR013785">
    <property type="entry name" value="Aldolase_TIM"/>
</dbReference>
<keyword evidence="7" id="KW-0663">Pyridoxal phosphate</keyword>
<keyword evidence="5" id="KW-0949">S-adenosyl-L-methionine</keyword>
<comment type="cofactor">
    <cofactor evidence="2">
        <name>[4Fe-4S] cluster</name>
        <dbReference type="ChEBI" id="CHEBI:49883"/>
    </cofactor>
</comment>
<dbReference type="Gene3D" id="3.20.20.70">
    <property type="entry name" value="Aldolase class I"/>
    <property type="match status" value="2"/>
</dbReference>
<dbReference type="OrthoDB" id="9768064at2"/>
<accession>A0A5K7YJ17</accession>
<dbReference type="PROSITE" id="PS51918">
    <property type="entry name" value="RADICAL_SAM"/>
    <property type="match status" value="1"/>
</dbReference>
<keyword evidence="6" id="KW-0479">Metal-binding</keyword>
<keyword evidence="9" id="KW-0411">Iron-sulfur</keyword>
<evidence type="ECO:0000256" key="2">
    <source>
        <dbReference type="ARBA" id="ARBA00001966"/>
    </source>
</evidence>
<dbReference type="InterPro" id="IPR007197">
    <property type="entry name" value="rSAM"/>
</dbReference>
<dbReference type="Pfam" id="PF04055">
    <property type="entry name" value="Radical_SAM"/>
    <property type="match status" value="1"/>
</dbReference>
<dbReference type="GO" id="GO:0003824">
    <property type="term" value="F:catalytic activity"/>
    <property type="evidence" value="ECO:0007669"/>
    <property type="project" value="InterPro"/>
</dbReference>
<evidence type="ECO:0000256" key="5">
    <source>
        <dbReference type="ARBA" id="ARBA00022691"/>
    </source>
</evidence>
<sequence length="820" mass="90719">MLKDDALLGVGFENSGEEGQAALSDLVSAATAFLDHFGVKTLVGRAFVEIIGTGDGPAKLARLLDACGYSRNPEGFFSELLALLGKADGTQPIVVNGIALPHLLLMAILEVVLPGNKFVSIKTTRQLEKMANLRLPEADRPDMQTVIDTYPVRLSMHTIRQMRVSADVAYQYLPFIQELDDTGHTNTWIGQFHQGLLEQMYQNRVIFLLNMSCPVYCRFCFRKHKESRNETNPTPADVKRAVAHVRNSPSIKEIVITGGDPFMNRANMACAIDGLMAVEHVQTLRLATRSIAYYPHLFLSDNAELLGYLKRKNLELQACGKRMEVATHFIHPDEISPQSLNIITELVKSGIAVYVQTPFLNGCNDEGPELVRLFSLLRGAGAELHYIYIPCSPIHGNSVYWSPIAKGLAAGNYLRAHLSDRVIPRICTATPIGKMDWHSSGWAVEPVAENENFMWIRTPYTPAYFKRFAPIANDLENIRVNDEGTIDIQYMAQIGDRSLFLGARPQRPAGGAAARPESVDAVRPMVRKGETIAPSIVATGSSTISRVHETRVEIAAGCADADLDYIRGDDRITDVVVVALTDAVDALFPIRRIVRALETIPHVNAVRLRSLKFNYEPDSYTPVVIDTLAGLNRLTMVSPLRLEIETQFLTAGELRPAHARLARLLSNQGITVYANTPLLGRINDTPEAIHGLAYGCREAGIEFHHLYVAGLAVQDRWNREHPVALYDVVDIATMVRREGSGREVPRYIIRTELGEVDFGLSSAFVGRGDRLSVKLLPYDRSYYRSMQPDFAWPAAVVEDPDGKPVVPVSGLLKTTDFALS</sequence>
<dbReference type="GO" id="GO:0046872">
    <property type="term" value="F:metal ion binding"/>
    <property type="evidence" value="ECO:0007669"/>
    <property type="project" value="UniProtKB-KW"/>
</dbReference>
<evidence type="ECO:0000313" key="12">
    <source>
        <dbReference type="Proteomes" id="UP000427906"/>
    </source>
</evidence>
<dbReference type="InterPro" id="IPR003739">
    <property type="entry name" value="Lys_aminomutase/Glu_NH3_mut"/>
</dbReference>
<evidence type="ECO:0000256" key="1">
    <source>
        <dbReference type="ARBA" id="ARBA00001933"/>
    </source>
</evidence>
<comment type="similarity">
    <text evidence="3">Belongs to the radical SAM superfamily. KamA family.</text>
</comment>
<name>A0A5K7YJ17_9BACT</name>
<proteinExistence type="inferred from homology"/>
<organism evidence="11 12">
    <name type="scientific">Desulfosarcina alkanivorans</name>
    <dbReference type="NCBI Taxonomy" id="571177"/>
    <lineage>
        <taxon>Bacteria</taxon>
        <taxon>Pseudomonadati</taxon>
        <taxon>Thermodesulfobacteriota</taxon>
        <taxon>Desulfobacteria</taxon>
        <taxon>Desulfobacterales</taxon>
        <taxon>Desulfosarcinaceae</taxon>
        <taxon>Desulfosarcina</taxon>
    </lineage>
</organism>
<dbReference type="GO" id="GO:0051539">
    <property type="term" value="F:4 iron, 4 sulfur cluster binding"/>
    <property type="evidence" value="ECO:0007669"/>
    <property type="project" value="UniProtKB-KW"/>
</dbReference>
<evidence type="ECO:0000256" key="9">
    <source>
        <dbReference type="ARBA" id="ARBA00023014"/>
    </source>
</evidence>
<dbReference type="KEGG" id="dalk:DSCA_17890"/>
<feature type="domain" description="Radical SAM core" evidence="10">
    <location>
        <begin position="201"/>
        <end position="431"/>
    </location>
</feature>
<dbReference type="EMBL" id="AP021874">
    <property type="protein sequence ID" value="BBO67859.1"/>
    <property type="molecule type" value="Genomic_DNA"/>
</dbReference>
<evidence type="ECO:0000256" key="6">
    <source>
        <dbReference type="ARBA" id="ARBA00022723"/>
    </source>
</evidence>
<reference evidence="11 12" key="1">
    <citation type="submission" date="2019-11" db="EMBL/GenBank/DDBJ databases">
        <title>Comparative genomics of hydrocarbon-degrading Desulfosarcina strains.</title>
        <authorList>
            <person name="Watanabe M."/>
            <person name="Kojima H."/>
            <person name="Fukui M."/>
        </authorList>
    </citation>
    <scope>NUCLEOTIDE SEQUENCE [LARGE SCALE GENOMIC DNA]</scope>
    <source>
        <strain evidence="11 12">PL12</strain>
    </source>
</reference>
<dbReference type="RefSeq" id="WP_155316076.1">
    <property type="nucleotide sequence ID" value="NZ_AP021874.1"/>
</dbReference>
<evidence type="ECO:0000256" key="4">
    <source>
        <dbReference type="ARBA" id="ARBA00022485"/>
    </source>
</evidence>
<dbReference type="PANTHER" id="PTHR30538">
    <property type="entry name" value="LYSINE 2,3-AMINOMUTASE-RELATED"/>
    <property type="match status" value="1"/>
</dbReference>
<dbReference type="AlphaFoldDB" id="A0A5K7YJ17"/>
<gene>
    <name evidence="11" type="ORF">DSCA_17890</name>
</gene>
<dbReference type="SFLD" id="SFLDS00029">
    <property type="entry name" value="Radical_SAM"/>
    <property type="match status" value="1"/>
</dbReference>
<dbReference type="SUPFAM" id="SSF102114">
    <property type="entry name" value="Radical SAM enzymes"/>
    <property type="match status" value="1"/>
</dbReference>
<evidence type="ECO:0000259" key="10">
    <source>
        <dbReference type="PROSITE" id="PS51918"/>
    </source>
</evidence>
<protein>
    <recommendedName>
        <fullName evidence="10">Radical SAM core domain-containing protein</fullName>
    </recommendedName>
</protein>
<keyword evidence="4" id="KW-0004">4Fe-4S</keyword>
<evidence type="ECO:0000256" key="3">
    <source>
        <dbReference type="ARBA" id="ARBA00008703"/>
    </source>
</evidence>
<evidence type="ECO:0000313" key="11">
    <source>
        <dbReference type="EMBL" id="BBO67859.1"/>
    </source>
</evidence>
<keyword evidence="12" id="KW-1185">Reference proteome</keyword>